<name>A0A1U9LBK4_9PROT</name>
<gene>
    <name evidence="2" type="ORF">A0U91_00900</name>
</gene>
<dbReference type="Pfam" id="PF10074">
    <property type="entry name" value="RovC_DNA-bd"/>
    <property type="match status" value="1"/>
</dbReference>
<dbReference type="KEGG" id="aper:A0U91_00900"/>
<dbReference type="RefSeq" id="WP_157762923.1">
    <property type="nucleotide sequence ID" value="NZ_CP014687.1"/>
</dbReference>
<evidence type="ECO:0000259" key="1">
    <source>
        <dbReference type="Pfam" id="PF10074"/>
    </source>
</evidence>
<organism evidence="2 3">
    <name type="scientific">Acetobacter persici</name>
    <dbReference type="NCBI Taxonomy" id="1076596"/>
    <lineage>
        <taxon>Bacteria</taxon>
        <taxon>Pseudomonadati</taxon>
        <taxon>Pseudomonadota</taxon>
        <taxon>Alphaproteobacteria</taxon>
        <taxon>Acetobacterales</taxon>
        <taxon>Acetobacteraceae</taxon>
        <taxon>Acetobacter</taxon>
    </lineage>
</organism>
<accession>A0A1U9LBK4</accession>
<protein>
    <recommendedName>
        <fullName evidence="1">T6SS Transcription factor RovC-like DNA binding domain-containing protein</fullName>
    </recommendedName>
</protein>
<reference evidence="2 3" key="1">
    <citation type="submission" date="2016-03" db="EMBL/GenBank/DDBJ databases">
        <title>Acetic acid bacteria sequencing.</title>
        <authorList>
            <person name="Brandt J."/>
            <person name="Jakob F."/>
            <person name="Vogel R.F."/>
        </authorList>
    </citation>
    <scope>NUCLEOTIDE SEQUENCE [LARGE SCALE GENOMIC DNA]</scope>
    <source>
        <strain evidence="2 3">TMW2.1084</strain>
    </source>
</reference>
<dbReference type="EMBL" id="CP014687">
    <property type="protein sequence ID" value="AQT03824.1"/>
    <property type="molecule type" value="Genomic_DNA"/>
</dbReference>
<evidence type="ECO:0000313" key="2">
    <source>
        <dbReference type="EMBL" id="AQT03824.1"/>
    </source>
</evidence>
<dbReference type="AlphaFoldDB" id="A0A1U9LBK4"/>
<dbReference type="Proteomes" id="UP000189055">
    <property type="component" value="Chromosome"/>
</dbReference>
<dbReference type="InterPro" id="IPR018754">
    <property type="entry name" value="RovC-like_DNA-bd"/>
</dbReference>
<evidence type="ECO:0000313" key="3">
    <source>
        <dbReference type="Proteomes" id="UP000189055"/>
    </source>
</evidence>
<proteinExistence type="predicted"/>
<sequence length="208" mass="23371">MLATGGYPVPAEPEIPAWIEPALWAPEFYPGVTVIVEAPTGFDSRRLPVILFASMATERQGLQSKSFALHHDGNTYRVQIRDAKARDRAAVLIPLDGGEELRIAEVRRFIRYLSGMPVPPLSRALGLPLYRARFIADAICAYAGRRTGASHRDIGVVLDPSVRHMNARQWDTSSQRGRVGRLLRKATRLAEEREYLTLLRPARFRLSR</sequence>
<feature type="domain" description="T6SS Transcription factor RovC-like DNA binding" evidence="1">
    <location>
        <begin position="92"/>
        <end position="200"/>
    </location>
</feature>